<keyword evidence="8" id="KW-1185">Reference proteome</keyword>
<feature type="transmembrane region" description="Helical" evidence="6">
    <location>
        <begin position="62"/>
        <end position="81"/>
    </location>
</feature>
<keyword evidence="2" id="KW-1003">Cell membrane</keyword>
<dbReference type="InterPro" id="IPR003339">
    <property type="entry name" value="ABC/ECF_trnsptr_transmembrane"/>
</dbReference>
<dbReference type="PANTHER" id="PTHR34857">
    <property type="entry name" value="SLL0384 PROTEIN"/>
    <property type="match status" value="1"/>
</dbReference>
<feature type="transmembrane region" description="Helical" evidence="6">
    <location>
        <begin position="36"/>
        <end position="56"/>
    </location>
</feature>
<evidence type="ECO:0000313" key="7">
    <source>
        <dbReference type="EMBL" id="APW60725.1"/>
    </source>
</evidence>
<keyword evidence="5 6" id="KW-0472">Membrane</keyword>
<dbReference type="AlphaFoldDB" id="A0A1U7CP60"/>
<keyword evidence="4 6" id="KW-1133">Transmembrane helix</keyword>
<accession>A0A1U7CP60</accession>
<dbReference type="Pfam" id="PF02361">
    <property type="entry name" value="CbiQ"/>
    <property type="match status" value="1"/>
</dbReference>
<organism evidence="7 8">
    <name type="scientific">Paludisphaera borealis</name>
    <dbReference type="NCBI Taxonomy" id="1387353"/>
    <lineage>
        <taxon>Bacteria</taxon>
        <taxon>Pseudomonadati</taxon>
        <taxon>Planctomycetota</taxon>
        <taxon>Planctomycetia</taxon>
        <taxon>Isosphaerales</taxon>
        <taxon>Isosphaeraceae</taxon>
        <taxon>Paludisphaera</taxon>
    </lineage>
</organism>
<evidence type="ECO:0000256" key="4">
    <source>
        <dbReference type="ARBA" id="ARBA00022989"/>
    </source>
</evidence>
<dbReference type="KEGG" id="pbor:BSF38_02213"/>
<dbReference type="GO" id="GO:0005886">
    <property type="term" value="C:plasma membrane"/>
    <property type="evidence" value="ECO:0007669"/>
    <property type="project" value="UniProtKB-ARBA"/>
</dbReference>
<feature type="transmembrane region" description="Helical" evidence="6">
    <location>
        <begin position="88"/>
        <end position="113"/>
    </location>
</feature>
<gene>
    <name evidence="7" type="primary">nikQ</name>
    <name evidence="7" type="ORF">BSF38_02213</name>
</gene>
<proteinExistence type="predicted"/>
<evidence type="ECO:0000256" key="3">
    <source>
        <dbReference type="ARBA" id="ARBA00022692"/>
    </source>
</evidence>
<evidence type="ECO:0000313" key="8">
    <source>
        <dbReference type="Proteomes" id="UP000186309"/>
    </source>
</evidence>
<dbReference type="OrthoDB" id="8585740at2"/>
<dbReference type="STRING" id="1387353.BSF38_02213"/>
<dbReference type="EMBL" id="CP019082">
    <property type="protein sequence ID" value="APW60725.1"/>
    <property type="molecule type" value="Genomic_DNA"/>
</dbReference>
<dbReference type="InterPro" id="IPR051611">
    <property type="entry name" value="ECF_transporter_component"/>
</dbReference>
<evidence type="ECO:0000256" key="5">
    <source>
        <dbReference type="ARBA" id="ARBA00023136"/>
    </source>
</evidence>
<dbReference type="CDD" id="cd16914">
    <property type="entry name" value="EcfT"/>
    <property type="match status" value="1"/>
</dbReference>
<evidence type="ECO:0000256" key="2">
    <source>
        <dbReference type="ARBA" id="ARBA00022475"/>
    </source>
</evidence>
<evidence type="ECO:0000256" key="6">
    <source>
        <dbReference type="SAM" id="Phobius"/>
    </source>
</evidence>
<reference evidence="8" key="1">
    <citation type="submission" date="2016-12" db="EMBL/GenBank/DDBJ databases">
        <title>Comparative genomics of four Isosphaeraceae planctomycetes: a common pool of plasmids and glycoside hydrolase genes.</title>
        <authorList>
            <person name="Ivanova A."/>
        </authorList>
    </citation>
    <scope>NUCLEOTIDE SEQUENCE [LARGE SCALE GENOMIC DNA]</scope>
    <source>
        <strain evidence="8">PX4</strain>
    </source>
</reference>
<name>A0A1U7CP60_9BACT</name>
<dbReference type="PANTHER" id="PTHR34857:SF2">
    <property type="entry name" value="SLL0384 PROTEIN"/>
    <property type="match status" value="1"/>
</dbReference>
<sequence>MALDGPLHRLDARVKLVAAVVYVVAVVATPLGSWRLLGLLGLVLAMLIAASGASPVRLFTRWLGFLALVGFLAAVTAGGLAARANMSWGLVVLNLLIKNSLAFLMMLVLVHVTTWPKLLLAMRRLGMPPVLAATLSFMDRYVNVLRDELERMRSARRARWFRRRGDLSIGTLSTLIGVLLLRALEREERVHAAMTARGWDGTIRTLED</sequence>
<evidence type="ECO:0000256" key="1">
    <source>
        <dbReference type="ARBA" id="ARBA00004141"/>
    </source>
</evidence>
<feature type="transmembrane region" description="Helical" evidence="6">
    <location>
        <begin position="125"/>
        <end position="144"/>
    </location>
</feature>
<protein>
    <submittedName>
        <fullName evidence="7">Nickel transport protein NikQ</fullName>
    </submittedName>
</protein>
<dbReference type="Proteomes" id="UP000186309">
    <property type="component" value="Chromosome"/>
</dbReference>
<feature type="transmembrane region" description="Helical" evidence="6">
    <location>
        <begin position="165"/>
        <end position="184"/>
    </location>
</feature>
<keyword evidence="3 6" id="KW-0812">Transmembrane</keyword>
<comment type="subcellular location">
    <subcellularLocation>
        <location evidence="1">Membrane</location>
        <topology evidence="1">Multi-pass membrane protein</topology>
    </subcellularLocation>
</comment>
<dbReference type="RefSeq" id="WP_076345554.1">
    <property type="nucleotide sequence ID" value="NZ_CP019082.1"/>
</dbReference>